<name>B6JVH7_SCHJY</name>
<dbReference type="VEuPathDB" id="FungiDB:SJAG_00387"/>
<feature type="compositionally biased region" description="Polar residues" evidence="1">
    <location>
        <begin position="60"/>
        <end position="70"/>
    </location>
</feature>
<dbReference type="JaponicusDB" id="SJAG_00387"/>
<dbReference type="RefSeq" id="XP_002171671.2">
    <property type="nucleotide sequence ID" value="XM_002171635.2"/>
</dbReference>
<feature type="region of interest" description="Disordered" evidence="1">
    <location>
        <begin position="1"/>
        <end position="70"/>
    </location>
</feature>
<evidence type="ECO:0000256" key="1">
    <source>
        <dbReference type="SAM" id="MobiDB-lite"/>
    </source>
</evidence>
<evidence type="ECO:0000313" key="3">
    <source>
        <dbReference type="Proteomes" id="UP000001744"/>
    </source>
</evidence>
<dbReference type="GeneID" id="7049537"/>
<dbReference type="HOGENOM" id="CLU_2759255_0_0_1"/>
<reference evidence="2 3" key="1">
    <citation type="journal article" date="2011" name="Science">
        <title>Comparative functional genomics of the fission yeasts.</title>
        <authorList>
            <person name="Rhind N."/>
            <person name="Chen Z."/>
            <person name="Yassour M."/>
            <person name="Thompson D.A."/>
            <person name="Haas B.J."/>
            <person name="Habib N."/>
            <person name="Wapinski I."/>
            <person name="Roy S."/>
            <person name="Lin M.F."/>
            <person name="Heiman D.I."/>
            <person name="Young S.K."/>
            <person name="Furuya K."/>
            <person name="Guo Y."/>
            <person name="Pidoux A."/>
            <person name="Chen H.M."/>
            <person name="Robbertse B."/>
            <person name="Goldberg J.M."/>
            <person name="Aoki K."/>
            <person name="Bayne E.H."/>
            <person name="Berlin A.M."/>
            <person name="Desjardins C.A."/>
            <person name="Dobbs E."/>
            <person name="Dukaj L."/>
            <person name="Fan L."/>
            <person name="FitzGerald M.G."/>
            <person name="French C."/>
            <person name="Gujja S."/>
            <person name="Hansen K."/>
            <person name="Keifenheim D."/>
            <person name="Levin J.Z."/>
            <person name="Mosher R.A."/>
            <person name="Mueller C.A."/>
            <person name="Pfiffner J."/>
            <person name="Priest M."/>
            <person name="Russ C."/>
            <person name="Smialowska A."/>
            <person name="Swoboda P."/>
            <person name="Sykes S.M."/>
            <person name="Vaughn M."/>
            <person name="Vengrova S."/>
            <person name="Yoder R."/>
            <person name="Zeng Q."/>
            <person name="Allshire R."/>
            <person name="Baulcombe D."/>
            <person name="Birren B.W."/>
            <person name="Brown W."/>
            <person name="Ekwall K."/>
            <person name="Kellis M."/>
            <person name="Leatherwood J."/>
            <person name="Levin H."/>
            <person name="Margalit H."/>
            <person name="Martienssen R."/>
            <person name="Nieduszynski C.A."/>
            <person name="Spatafora J.W."/>
            <person name="Friedman N."/>
            <person name="Dalgaard J.Z."/>
            <person name="Baumann P."/>
            <person name="Niki H."/>
            <person name="Regev A."/>
            <person name="Nusbaum C."/>
        </authorList>
    </citation>
    <scope>NUCLEOTIDE SEQUENCE [LARGE SCALE GENOMIC DNA]</scope>
    <source>
        <strain evidence="3">yFS275 / FY16936</strain>
    </source>
</reference>
<evidence type="ECO:0000313" key="2">
    <source>
        <dbReference type="EMBL" id="EEB05378.2"/>
    </source>
</evidence>
<protein>
    <submittedName>
        <fullName evidence="2">Uncharacterized protein</fullName>
    </submittedName>
</protein>
<keyword evidence="3" id="KW-1185">Reference proteome</keyword>
<feature type="compositionally biased region" description="Basic and acidic residues" evidence="1">
    <location>
        <begin position="7"/>
        <end position="53"/>
    </location>
</feature>
<dbReference type="AlphaFoldDB" id="B6JVH7"/>
<dbReference type="EMBL" id="KE651166">
    <property type="protein sequence ID" value="EEB05378.2"/>
    <property type="molecule type" value="Genomic_DNA"/>
</dbReference>
<sequence length="70" mass="8240">MYENELSEAREMQAVREGTQHKNTKRVENRDEGAQKQDKLRIERASLYRDGKKQPKFSMPEQSTLDNSKV</sequence>
<proteinExistence type="predicted"/>
<dbReference type="Proteomes" id="UP000001744">
    <property type="component" value="Unassembled WGS sequence"/>
</dbReference>
<gene>
    <name evidence="2" type="ORF">SJAG_00387</name>
</gene>
<accession>B6JVH7</accession>
<organism evidence="2 3">
    <name type="scientific">Schizosaccharomyces japonicus (strain yFS275 / FY16936)</name>
    <name type="common">Fission yeast</name>
    <dbReference type="NCBI Taxonomy" id="402676"/>
    <lineage>
        <taxon>Eukaryota</taxon>
        <taxon>Fungi</taxon>
        <taxon>Dikarya</taxon>
        <taxon>Ascomycota</taxon>
        <taxon>Taphrinomycotina</taxon>
        <taxon>Schizosaccharomycetes</taxon>
        <taxon>Schizosaccharomycetales</taxon>
        <taxon>Schizosaccharomycetaceae</taxon>
        <taxon>Schizosaccharomyces</taxon>
    </lineage>
</organism>